<evidence type="ECO:0000259" key="6">
    <source>
        <dbReference type="PROSITE" id="PS51462"/>
    </source>
</evidence>
<dbReference type="GO" id="GO:0046872">
    <property type="term" value="F:metal ion binding"/>
    <property type="evidence" value="ECO:0007669"/>
    <property type="project" value="UniProtKB-KW"/>
</dbReference>
<dbReference type="Gene3D" id="3.90.79.10">
    <property type="entry name" value="Nucleoside Triphosphate Pyrophosphohydrolase"/>
    <property type="match status" value="1"/>
</dbReference>
<comment type="cofactor">
    <cofactor evidence="1">
        <name>Mg(2+)</name>
        <dbReference type="ChEBI" id="CHEBI:18420"/>
    </cofactor>
</comment>
<evidence type="ECO:0000313" key="8">
    <source>
        <dbReference type="Proteomes" id="UP000034235"/>
    </source>
</evidence>
<comment type="caution">
    <text evidence="7">The sequence shown here is derived from an EMBL/GenBank/DDBJ whole genome shotgun (WGS) entry which is preliminary data.</text>
</comment>
<evidence type="ECO:0000256" key="5">
    <source>
        <dbReference type="ARBA" id="ARBA00022842"/>
    </source>
</evidence>
<keyword evidence="3" id="KW-0479">Metal-binding</keyword>
<comment type="similarity">
    <text evidence="2">Belongs to the Nudix hydrolase family.</text>
</comment>
<keyword evidence="5" id="KW-0460">Magnesium</keyword>
<gene>
    <name evidence="7" type="ORF">US86_C0001G0250</name>
</gene>
<evidence type="ECO:0000313" key="7">
    <source>
        <dbReference type="EMBL" id="KKQ67323.1"/>
    </source>
</evidence>
<dbReference type="GO" id="GO:0005737">
    <property type="term" value="C:cytoplasm"/>
    <property type="evidence" value="ECO:0007669"/>
    <property type="project" value="TreeGrafter"/>
</dbReference>
<reference evidence="7 8" key="1">
    <citation type="journal article" date="2015" name="Nature">
        <title>rRNA introns, odd ribosomes, and small enigmatic genomes across a large radiation of phyla.</title>
        <authorList>
            <person name="Brown C.T."/>
            <person name="Hug L.A."/>
            <person name="Thomas B.C."/>
            <person name="Sharon I."/>
            <person name="Castelle C.J."/>
            <person name="Singh A."/>
            <person name="Wilkins M.J."/>
            <person name="Williams K.H."/>
            <person name="Banfield J.F."/>
        </authorList>
    </citation>
    <scope>NUCLEOTIDE SEQUENCE [LARGE SCALE GENOMIC DNA]</scope>
</reference>
<evidence type="ECO:0000256" key="2">
    <source>
        <dbReference type="ARBA" id="ARBA00005582"/>
    </source>
</evidence>
<proteinExistence type="inferred from homology"/>
<dbReference type="SUPFAM" id="SSF55811">
    <property type="entry name" value="Nudix"/>
    <property type="match status" value="1"/>
</dbReference>
<dbReference type="InterPro" id="IPR015797">
    <property type="entry name" value="NUDIX_hydrolase-like_dom_sf"/>
</dbReference>
<organism evidence="7 8">
    <name type="scientific">Candidatus Daviesbacteria bacterium GW2011_GWA2_38_24</name>
    <dbReference type="NCBI Taxonomy" id="1618422"/>
    <lineage>
        <taxon>Bacteria</taxon>
        <taxon>Candidatus Daviesiibacteriota</taxon>
    </lineage>
</organism>
<feature type="domain" description="Nudix hydrolase" evidence="6">
    <location>
        <begin position="1"/>
        <end position="126"/>
    </location>
</feature>
<dbReference type="GO" id="GO:0042262">
    <property type="term" value="P:DNA protection"/>
    <property type="evidence" value="ECO:0007669"/>
    <property type="project" value="TreeGrafter"/>
</dbReference>
<dbReference type="Pfam" id="PF00293">
    <property type="entry name" value="NUDIX"/>
    <property type="match status" value="1"/>
</dbReference>
<dbReference type="PROSITE" id="PS00893">
    <property type="entry name" value="NUDIX_BOX"/>
    <property type="match status" value="1"/>
</dbReference>
<dbReference type="Proteomes" id="UP000034235">
    <property type="component" value="Unassembled WGS sequence"/>
</dbReference>
<accession>A0A0G0JI16</accession>
<dbReference type="EMBL" id="LBUP01000001">
    <property type="protein sequence ID" value="KKQ67323.1"/>
    <property type="molecule type" value="Genomic_DNA"/>
</dbReference>
<dbReference type="AlphaFoldDB" id="A0A0G0JI16"/>
<name>A0A0G0JI16_9BACT</name>
<keyword evidence="4 7" id="KW-0378">Hydrolase</keyword>
<dbReference type="InterPro" id="IPR020084">
    <property type="entry name" value="NUDIX_hydrolase_CS"/>
</dbReference>
<evidence type="ECO:0000256" key="3">
    <source>
        <dbReference type="ARBA" id="ARBA00022723"/>
    </source>
</evidence>
<evidence type="ECO:0000256" key="4">
    <source>
        <dbReference type="ARBA" id="ARBA00022801"/>
    </source>
</evidence>
<dbReference type="PANTHER" id="PTHR43758:SF2">
    <property type="entry name" value="OXIDIZED PURINE NUCLEOSIDE TRIPHOSPHATE HYDROLASE"/>
    <property type="match status" value="1"/>
</dbReference>
<dbReference type="InterPro" id="IPR000086">
    <property type="entry name" value="NUDIX_hydrolase_dom"/>
</dbReference>
<dbReference type="GO" id="GO:0008413">
    <property type="term" value="F:8-oxo-7,8-dihydroguanosine triphosphate pyrophosphatase activity"/>
    <property type="evidence" value="ECO:0007669"/>
    <property type="project" value="TreeGrafter"/>
</dbReference>
<protein>
    <submittedName>
        <fullName evidence="7">NUDIX hydrolase</fullName>
    </submittedName>
</protein>
<evidence type="ECO:0000256" key="1">
    <source>
        <dbReference type="ARBA" id="ARBA00001946"/>
    </source>
</evidence>
<dbReference type="PROSITE" id="PS51462">
    <property type="entry name" value="NUDIX"/>
    <property type="match status" value="1"/>
</dbReference>
<sequence length="130" mass="14970">MNRDGALCYLLKNNQVLLALIHYGPGDEKWNGISGYIEIGEDPKQGIIREIQEEIGVTVNEEDLKEAGIIKVNPELKLHVFRTNKWQGEPEPKEESLLKLNWFNFDNLPFDQMHEGDKNWLPKVLTGENI</sequence>
<dbReference type="PANTHER" id="PTHR43758">
    <property type="entry name" value="7,8-DIHYDRO-8-OXOGUANINE TRIPHOSPHATASE"/>
    <property type="match status" value="1"/>
</dbReference>